<reference evidence="10" key="1">
    <citation type="submission" date="2025-08" db="UniProtKB">
        <authorList>
            <consortium name="RefSeq"/>
        </authorList>
    </citation>
    <scope>IDENTIFICATION</scope>
    <source>
        <tissue evidence="10">Tentacle</tissue>
    </source>
</reference>
<keyword evidence="5" id="KW-0804">Transcription</keyword>
<keyword evidence="9" id="KW-1185">Reference proteome</keyword>
<organism evidence="9 10">
    <name type="scientific">Actinia tenebrosa</name>
    <name type="common">Australian red waratah sea anemone</name>
    <dbReference type="NCBI Taxonomy" id="6105"/>
    <lineage>
        <taxon>Eukaryota</taxon>
        <taxon>Metazoa</taxon>
        <taxon>Cnidaria</taxon>
        <taxon>Anthozoa</taxon>
        <taxon>Hexacorallia</taxon>
        <taxon>Actiniaria</taxon>
        <taxon>Actiniidae</taxon>
        <taxon>Actinia</taxon>
    </lineage>
</organism>
<dbReference type="PANTHER" id="PTHR11949:SF53">
    <property type="entry name" value="IRF TRYPTOPHAN PENTAD REPEAT DOMAIN-CONTAINING PROTEIN"/>
    <property type="match status" value="1"/>
</dbReference>
<evidence type="ECO:0000313" key="10">
    <source>
        <dbReference type="RefSeq" id="XP_031565345.1"/>
    </source>
</evidence>
<dbReference type="PRINTS" id="PR00267">
    <property type="entry name" value="INTFRNREGFCT"/>
</dbReference>
<dbReference type="FunFam" id="1.10.10.10:FF:000041">
    <property type="entry name" value="Interferon regulatory factor 4"/>
    <property type="match status" value="1"/>
</dbReference>
<dbReference type="OrthoDB" id="5958224at2759"/>
<evidence type="ECO:0000256" key="5">
    <source>
        <dbReference type="ARBA" id="ARBA00023163"/>
    </source>
</evidence>
<dbReference type="GO" id="GO:0002376">
    <property type="term" value="P:immune system process"/>
    <property type="evidence" value="ECO:0007669"/>
    <property type="project" value="TreeGrafter"/>
</dbReference>
<keyword evidence="2" id="KW-0805">Transcription regulation</keyword>
<dbReference type="InterPro" id="IPR017855">
    <property type="entry name" value="SMAD-like_dom_sf"/>
</dbReference>
<dbReference type="CDD" id="cd00103">
    <property type="entry name" value="IRF"/>
    <property type="match status" value="1"/>
</dbReference>
<feature type="region of interest" description="Disordered" evidence="7">
    <location>
        <begin position="210"/>
        <end position="238"/>
    </location>
</feature>
<dbReference type="Gene3D" id="2.60.200.10">
    <property type="match status" value="1"/>
</dbReference>
<feature type="region of interest" description="Disordered" evidence="7">
    <location>
        <begin position="152"/>
        <end position="177"/>
    </location>
</feature>
<accession>A0A6P8IF61</accession>
<dbReference type="InterPro" id="IPR036390">
    <property type="entry name" value="WH_DNA-bd_sf"/>
</dbReference>
<dbReference type="InterPro" id="IPR008984">
    <property type="entry name" value="SMAD_FHA_dom_sf"/>
</dbReference>
<feature type="domain" description="IRF tryptophan pentad repeat" evidence="8">
    <location>
        <begin position="41"/>
        <end position="148"/>
    </location>
</feature>
<evidence type="ECO:0000256" key="4">
    <source>
        <dbReference type="ARBA" id="ARBA00023159"/>
    </source>
</evidence>
<dbReference type="AlphaFoldDB" id="A0A6P8IF61"/>
<dbReference type="Pfam" id="PF10401">
    <property type="entry name" value="IRF-3"/>
    <property type="match status" value="1"/>
</dbReference>
<dbReference type="InParanoid" id="A0A6P8IF61"/>
<proteinExistence type="predicted"/>
<dbReference type="InterPro" id="IPR036388">
    <property type="entry name" value="WH-like_DNA-bd_sf"/>
</dbReference>
<dbReference type="PANTHER" id="PTHR11949">
    <property type="entry name" value="INTERFERON REGULATORY FACTOR"/>
    <property type="match status" value="1"/>
</dbReference>
<dbReference type="SMART" id="SM01243">
    <property type="entry name" value="IRF-3"/>
    <property type="match status" value="1"/>
</dbReference>
<keyword evidence="3" id="KW-0238">DNA-binding</keyword>
<dbReference type="KEGG" id="aten:116300595"/>
<dbReference type="InterPro" id="IPR001346">
    <property type="entry name" value="Interferon_reg_fact_DNA-bd_dom"/>
</dbReference>
<dbReference type="GO" id="GO:0045944">
    <property type="term" value="P:positive regulation of transcription by RNA polymerase II"/>
    <property type="evidence" value="ECO:0007669"/>
    <property type="project" value="UniProtKB-ARBA"/>
</dbReference>
<evidence type="ECO:0000259" key="8">
    <source>
        <dbReference type="PROSITE" id="PS51507"/>
    </source>
</evidence>
<dbReference type="GeneID" id="116300595"/>
<evidence type="ECO:0000256" key="1">
    <source>
        <dbReference type="ARBA" id="ARBA00004123"/>
    </source>
</evidence>
<dbReference type="PROSITE" id="PS51507">
    <property type="entry name" value="IRF_2"/>
    <property type="match status" value="1"/>
</dbReference>
<dbReference type="SMART" id="SM00348">
    <property type="entry name" value="IRF"/>
    <property type="match status" value="1"/>
</dbReference>
<dbReference type="GO" id="GO:0005634">
    <property type="term" value="C:nucleus"/>
    <property type="evidence" value="ECO:0007669"/>
    <property type="project" value="UniProtKB-SubCell"/>
</dbReference>
<evidence type="ECO:0000256" key="6">
    <source>
        <dbReference type="ARBA" id="ARBA00023242"/>
    </source>
</evidence>
<feature type="compositionally biased region" description="Low complexity" evidence="7">
    <location>
        <begin position="210"/>
        <end position="222"/>
    </location>
</feature>
<dbReference type="Gene3D" id="1.10.10.10">
    <property type="entry name" value="Winged helix-like DNA-binding domain superfamily/Winged helix DNA-binding domain"/>
    <property type="match status" value="1"/>
</dbReference>
<dbReference type="SUPFAM" id="SSF49879">
    <property type="entry name" value="SMAD/FHA domain"/>
    <property type="match status" value="1"/>
</dbReference>
<dbReference type="Pfam" id="PF00605">
    <property type="entry name" value="IRF"/>
    <property type="match status" value="1"/>
</dbReference>
<evidence type="ECO:0000256" key="2">
    <source>
        <dbReference type="ARBA" id="ARBA00023015"/>
    </source>
</evidence>
<sequence length="638" mass="71181">MNEFSPVELIQRTLIQRNSLKRSLKSSIMSYSSNDKMSSDRQRLRPWLEARVDSGDVPGLCWLDKERTKFRVTWKHAGKPDFDLDKDAVLFRMWAEHTGKYKRGEQPDPSTWKTRFRCALHKMPDIEEIRVPHSLDEKEPYRVFRLKPKVPCSPKSKLRTSSSLSVNTPSPSPPNDYDTGFLYPGTFQAHNGYYGTMSYNPTDICAFPSPISSHASSPPHSADLNGSTSGGMYGSAEDDIDNITPTLPPIGLFGSNGHLESSMDTLSMKPQQVPYGISDDYFMKANFTNSFNNNSVHTFCYPMSSGESQCEPTFTELQNVRSDSMIGYGGGGSGTGMYEATPFSGMTNNMGNSGQSSLFTAQNGSNSQLPGLLKMLHAGFPMEMVHEMNQMPQLSNGFSGSNMVDISTTSTYSTTKMNEMQPVSSYSSANGVTLYELEKLAISTKHFKDKTECLMSVRVFYEETEMVAFDLKKDESILRLFYGKQVKQESNTGLGYYSQCNAKQVQLPDLSCSADVKRELADFNRGLVVEMSSDGNIWATRLCLSKVFYACQSKPATKLLQEVKTKVFDFTDEFQRKIREGKTENCVTSPYDVTFILGQQPSNASVSIVITHVQAKRCILGKKICHGQSVSEPIISDR</sequence>
<feature type="compositionally biased region" description="Low complexity" evidence="7">
    <location>
        <begin position="160"/>
        <end position="169"/>
    </location>
</feature>
<protein>
    <submittedName>
        <fullName evidence="10">Uncharacterized protein LOC116300595 isoform X1</fullName>
    </submittedName>
</protein>
<gene>
    <name evidence="10" type="primary">LOC116300595</name>
</gene>
<dbReference type="SUPFAM" id="SSF46785">
    <property type="entry name" value="Winged helix' DNA-binding domain"/>
    <property type="match status" value="1"/>
</dbReference>
<dbReference type="RefSeq" id="XP_031565345.1">
    <property type="nucleotide sequence ID" value="XM_031709485.1"/>
</dbReference>
<evidence type="ECO:0000256" key="7">
    <source>
        <dbReference type="SAM" id="MobiDB-lite"/>
    </source>
</evidence>
<keyword evidence="4" id="KW-0010">Activator</keyword>
<keyword evidence="6" id="KW-0539">Nucleus</keyword>
<dbReference type="GO" id="GO:0000978">
    <property type="term" value="F:RNA polymerase II cis-regulatory region sequence-specific DNA binding"/>
    <property type="evidence" value="ECO:0007669"/>
    <property type="project" value="TreeGrafter"/>
</dbReference>
<dbReference type="GO" id="GO:0000981">
    <property type="term" value="F:DNA-binding transcription factor activity, RNA polymerase II-specific"/>
    <property type="evidence" value="ECO:0007669"/>
    <property type="project" value="TreeGrafter"/>
</dbReference>
<evidence type="ECO:0000313" key="9">
    <source>
        <dbReference type="Proteomes" id="UP000515163"/>
    </source>
</evidence>
<comment type="subcellular location">
    <subcellularLocation>
        <location evidence="1">Nucleus</location>
    </subcellularLocation>
</comment>
<name>A0A6P8IF61_ACTTE</name>
<evidence type="ECO:0000256" key="3">
    <source>
        <dbReference type="ARBA" id="ARBA00023125"/>
    </source>
</evidence>
<dbReference type="InterPro" id="IPR019471">
    <property type="entry name" value="Interferon_reg_factor-3"/>
</dbReference>
<dbReference type="Proteomes" id="UP000515163">
    <property type="component" value="Unplaced"/>
</dbReference>